<sequence length="93" mass="10886">MGTKRKIKKMTTTKVRRMHLLSSSAPQHPTSPRKKSLRKRVKSKLWRKERSWKWRESAENLLQTPNNVPPLTWPIKILSNALASVNAMFSNYT</sequence>
<protein>
    <submittedName>
        <fullName evidence="2">Uncharacterized protein</fullName>
    </submittedName>
</protein>
<dbReference type="EMBL" id="CAWYQH010000068">
    <property type="protein sequence ID" value="CAK8679789.1"/>
    <property type="molecule type" value="Genomic_DNA"/>
</dbReference>
<dbReference type="Proteomes" id="UP001642483">
    <property type="component" value="Unassembled WGS sequence"/>
</dbReference>
<evidence type="ECO:0000256" key="1">
    <source>
        <dbReference type="SAM" id="MobiDB-lite"/>
    </source>
</evidence>
<proteinExistence type="predicted"/>
<reference evidence="2 3" key="1">
    <citation type="submission" date="2024-02" db="EMBL/GenBank/DDBJ databases">
        <authorList>
            <person name="Daric V."/>
            <person name="Darras S."/>
        </authorList>
    </citation>
    <scope>NUCLEOTIDE SEQUENCE [LARGE SCALE GENOMIC DNA]</scope>
</reference>
<gene>
    <name evidence="2" type="ORF">CVLEPA_LOCUS10039</name>
</gene>
<accession>A0ABP0FMR6</accession>
<comment type="caution">
    <text evidence="2">The sequence shown here is derived from an EMBL/GenBank/DDBJ whole genome shotgun (WGS) entry which is preliminary data.</text>
</comment>
<feature type="compositionally biased region" description="Basic residues" evidence="1">
    <location>
        <begin position="31"/>
        <end position="42"/>
    </location>
</feature>
<evidence type="ECO:0000313" key="3">
    <source>
        <dbReference type="Proteomes" id="UP001642483"/>
    </source>
</evidence>
<keyword evidence="3" id="KW-1185">Reference proteome</keyword>
<evidence type="ECO:0000313" key="2">
    <source>
        <dbReference type="EMBL" id="CAK8679789.1"/>
    </source>
</evidence>
<feature type="compositionally biased region" description="Polar residues" evidence="1">
    <location>
        <begin position="21"/>
        <end position="30"/>
    </location>
</feature>
<feature type="region of interest" description="Disordered" evidence="1">
    <location>
        <begin position="17"/>
        <end position="42"/>
    </location>
</feature>
<organism evidence="2 3">
    <name type="scientific">Clavelina lepadiformis</name>
    <name type="common">Light-bulb sea squirt</name>
    <name type="synonym">Ascidia lepadiformis</name>
    <dbReference type="NCBI Taxonomy" id="159417"/>
    <lineage>
        <taxon>Eukaryota</taxon>
        <taxon>Metazoa</taxon>
        <taxon>Chordata</taxon>
        <taxon>Tunicata</taxon>
        <taxon>Ascidiacea</taxon>
        <taxon>Aplousobranchia</taxon>
        <taxon>Clavelinidae</taxon>
        <taxon>Clavelina</taxon>
    </lineage>
</organism>
<name>A0ABP0FMR6_CLALP</name>